<sequence>MEGPGCPEGAVMGRVREPDLERAPPDPRTVGEKPQDQGGGFIHPVCDTDRETGSPLYGEDRVIREEPCDSTDSGYSEGGSSRSGTYSVISDAPLDGSGREGQMGGGLLSVQRDRWERRDSGGLHQDPERGEDAESGGEVLEGRESPGRREAPKEGSGTEGQRGERDRGERRDSGGLHQDTQRRGDAESGSEMLEGLGSPGRREALKGGSGTEGQWWEGDRRERRDSGGLHQDTQRGGDVESEGEMLEGGPGRREAMKGGSGTEQQSLIPRAGPDGSTQTSPGEKSRRRKRLTPTGKKVERHPESAVVKGGASVSNLQCWGLWGSFGRRWKPRKNKQWRSQ</sequence>
<proteinExistence type="predicted"/>
<dbReference type="AlphaFoldDB" id="A0AAV7V588"/>
<evidence type="ECO:0000313" key="3">
    <source>
        <dbReference type="Proteomes" id="UP001066276"/>
    </source>
</evidence>
<dbReference type="EMBL" id="JANPWB010000004">
    <property type="protein sequence ID" value="KAJ1195761.1"/>
    <property type="molecule type" value="Genomic_DNA"/>
</dbReference>
<feature type="compositionally biased region" description="Basic and acidic residues" evidence="1">
    <location>
        <begin position="140"/>
        <end position="153"/>
    </location>
</feature>
<organism evidence="2 3">
    <name type="scientific">Pleurodeles waltl</name>
    <name type="common">Iberian ribbed newt</name>
    <dbReference type="NCBI Taxonomy" id="8319"/>
    <lineage>
        <taxon>Eukaryota</taxon>
        <taxon>Metazoa</taxon>
        <taxon>Chordata</taxon>
        <taxon>Craniata</taxon>
        <taxon>Vertebrata</taxon>
        <taxon>Euteleostomi</taxon>
        <taxon>Amphibia</taxon>
        <taxon>Batrachia</taxon>
        <taxon>Caudata</taxon>
        <taxon>Salamandroidea</taxon>
        <taxon>Salamandridae</taxon>
        <taxon>Pleurodelinae</taxon>
        <taxon>Pleurodeles</taxon>
    </lineage>
</organism>
<evidence type="ECO:0000313" key="2">
    <source>
        <dbReference type="EMBL" id="KAJ1195761.1"/>
    </source>
</evidence>
<comment type="caution">
    <text evidence="2">The sequence shown here is derived from an EMBL/GenBank/DDBJ whole genome shotgun (WGS) entry which is preliminary data.</text>
</comment>
<feature type="compositionally biased region" description="Basic and acidic residues" evidence="1">
    <location>
        <begin position="217"/>
        <end position="238"/>
    </location>
</feature>
<accession>A0AAV7V588</accession>
<reference evidence="2" key="1">
    <citation type="journal article" date="2022" name="bioRxiv">
        <title>Sequencing and chromosome-scale assembly of the giantPleurodeles waltlgenome.</title>
        <authorList>
            <person name="Brown T."/>
            <person name="Elewa A."/>
            <person name="Iarovenko S."/>
            <person name="Subramanian E."/>
            <person name="Araus A.J."/>
            <person name="Petzold A."/>
            <person name="Susuki M."/>
            <person name="Suzuki K.-i.T."/>
            <person name="Hayashi T."/>
            <person name="Toyoda A."/>
            <person name="Oliveira C."/>
            <person name="Osipova E."/>
            <person name="Leigh N.D."/>
            <person name="Simon A."/>
            <person name="Yun M.H."/>
        </authorList>
    </citation>
    <scope>NUCLEOTIDE SEQUENCE</scope>
    <source>
        <strain evidence="2">20211129_DDA</strain>
        <tissue evidence="2">Liver</tissue>
    </source>
</reference>
<feature type="region of interest" description="Disordered" evidence="1">
    <location>
        <begin position="1"/>
        <end position="310"/>
    </location>
</feature>
<protein>
    <submittedName>
        <fullName evidence="2">Uncharacterized protein</fullName>
    </submittedName>
</protein>
<feature type="compositionally biased region" description="Basic and acidic residues" evidence="1">
    <location>
        <begin position="46"/>
        <end position="67"/>
    </location>
</feature>
<evidence type="ECO:0000256" key="1">
    <source>
        <dbReference type="SAM" id="MobiDB-lite"/>
    </source>
</evidence>
<feature type="compositionally biased region" description="Basic and acidic residues" evidence="1">
    <location>
        <begin position="111"/>
        <end position="132"/>
    </location>
</feature>
<feature type="compositionally biased region" description="Basic and acidic residues" evidence="1">
    <location>
        <begin position="161"/>
        <end position="186"/>
    </location>
</feature>
<feature type="compositionally biased region" description="Basic and acidic residues" evidence="1">
    <location>
        <begin position="14"/>
        <end position="35"/>
    </location>
</feature>
<keyword evidence="3" id="KW-1185">Reference proteome</keyword>
<gene>
    <name evidence="2" type="ORF">NDU88_005029</name>
</gene>
<feature type="compositionally biased region" description="Low complexity" evidence="1">
    <location>
        <begin position="73"/>
        <end position="87"/>
    </location>
</feature>
<dbReference type="Proteomes" id="UP001066276">
    <property type="component" value="Chromosome 2_2"/>
</dbReference>
<name>A0AAV7V588_PLEWA</name>